<protein>
    <submittedName>
        <fullName evidence="2">Uncharacterized protein</fullName>
    </submittedName>
</protein>
<feature type="compositionally biased region" description="Basic residues" evidence="1">
    <location>
        <begin position="45"/>
        <end position="58"/>
    </location>
</feature>
<sequence length="101" mass="11905">MNEEEKQEKRERKNKKAREEYQASSKFKHGIRSIESSDEDGRPLKKDKKNRSRKRSKNVYHSGIHKDGAGSEVSNIQQLLNVKPERITHRYLITLKKPTVF</sequence>
<feature type="region of interest" description="Disordered" evidence="1">
    <location>
        <begin position="1"/>
        <end position="70"/>
    </location>
</feature>
<dbReference type="Proteomes" id="UP000789390">
    <property type="component" value="Unassembled WGS sequence"/>
</dbReference>
<gene>
    <name evidence="2" type="ORF">DGAL_LOCUS12341</name>
</gene>
<feature type="compositionally biased region" description="Basic and acidic residues" evidence="1">
    <location>
        <begin position="1"/>
        <end position="21"/>
    </location>
</feature>
<dbReference type="EMBL" id="CAKKLH010000288">
    <property type="protein sequence ID" value="CAH0108885.1"/>
    <property type="molecule type" value="Genomic_DNA"/>
</dbReference>
<reference evidence="2" key="1">
    <citation type="submission" date="2021-11" db="EMBL/GenBank/DDBJ databases">
        <authorList>
            <person name="Schell T."/>
        </authorList>
    </citation>
    <scope>NUCLEOTIDE SEQUENCE</scope>
    <source>
        <strain evidence="2">M5</strain>
    </source>
</reference>
<organism evidence="2 3">
    <name type="scientific">Daphnia galeata</name>
    <dbReference type="NCBI Taxonomy" id="27404"/>
    <lineage>
        <taxon>Eukaryota</taxon>
        <taxon>Metazoa</taxon>
        <taxon>Ecdysozoa</taxon>
        <taxon>Arthropoda</taxon>
        <taxon>Crustacea</taxon>
        <taxon>Branchiopoda</taxon>
        <taxon>Diplostraca</taxon>
        <taxon>Cladocera</taxon>
        <taxon>Anomopoda</taxon>
        <taxon>Daphniidae</taxon>
        <taxon>Daphnia</taxon>
    </lineage>
</organism>
<evidence type="ECO:0000313" key="2">
    <source>
        <dbReference type="EMBL" id="CAH0108885.1"/>
    </source>
</evidence>
<name>A0A8J2RQR8_9CRUS</name>
<proteinExistence type="predicted"/>
<keyword evidence="3" id="KW-1185">Reference proteome</keyword>
<evidence type="ECO:0000256" key="1">
    <source>
        <dbReference type="SAM" id="MobiDB-lite"/>
    </source>
</evidence>
<evidence type="ECO:0000313" key="3">
    <source>
        <dbReference type="Proteomes" id="UP000789390"/>
    </source>
</evidence>
<accession>A0A8J2RQR8</accession>
<dbReference type="AlphaFoldDB" id="A0A8J2RQR8"/>
<comment type="caution">
    <text evidence="2">The sequence shown here is derived from an EMBL/GenBank/DDBJ whole genome shotgun (WGS) entry which is preliminary data.</text>
</comment>